<dbReference type="InterPro" id="IPR014786">
    <property type="entry name" value="ANAPC2_C"/>
</dbReference>
<evidence type="ECO:0000256" key="1">
    <source>
        <dbReference type="ARBA" id="ARBA00016068"/>
    </source>
</evidence>
<name>A0A4R0REN3_9APHY</name>
<protein>
    <recommendedName>
        <fullName evidence="1">Anaphase-promoting complex subunit 2</fullName>
    </recommendedName>
</protein>
<evidence type="ECO:0000259" key="7">
    <source>
        <dbReference type="PROSITE" id="PS50069"/>
    </source>
</evidence>
<sequence length="757" mass="86151">MSAPPLYQQVAVQWSNAFLHLNRDEPGISGLISFAEAWRLIKDFLRPRDLSSPKRESDFNMATIRAAAEIITQCEMLLVLQDDFMDAVRIHLHLITQDIVQLMQQYEASSDAQHVAKLVARLSEWYNAWIPLEDLGESMLNAYNLAFQTHVYSVLPSSFTRGFRALVTLTFNLAQESTGAEWLFTIFPKPNNPSVRIDKPLWDAFHLLGLSERYDSLISSVCYEYVEAYIVKTCAGKWDEPKLNTIRDWMVNRIVPWMLLPFAREAKTAEDAKSMLQGVGSRLDFHVCKTLADLRTNEIFDIIVDYPDSTNALKDLKECLARVDQRSHLVQTLRKANKRRLLHPGADTKDILAQYVSIIRCLRMVDPPGVLLFKVADPIRQYLRSRPDTIRCIVASLVGDGESGDSLVDENEPIQPLQQLQAEDYSDPDWEPEPIDAGPDFRTSKPSDVISTLVSIYDSKELFVKELQVLLAQRLLTISDGNYDRERRNIEILKIRFGEAALQVCEVMLRDMTDSRRTDQHVQAQKSTVLHPTIISKHFWPALQSTVFKMPGQFKQLQEIYAKEYTTFKPDKRLLWLPHLGTVKLDVELDDRTVSADVTPLEAAFVELFSSKDTWTVTELLAEVGNVDRTAALKAISTWLNLGVLKEVAMDQYKLLNVAEADVYGSGSRLPAPAPAEDELPPVVTMQQQQAEQMQVFWKFIEGMLTNLGQLSLDRIQGMLKFAPGYDRNVDQLAVFMEAARREGLVTVRDGLWRLNK</sequence>
<evidence type="ECO:0000313" key="8">
    <source>
        <dbReference type="EMBL" id="TCD66611.1"/>
    </source>
</evidence>
<evidence type="ECO:0000256" key="5">
    <source>
        <dbReference type="ARBA" id="ARBA00023306"/>
    </source>
</evidence>
<evidence type="ECO:0000256" key="4">
    <source>
        <dbReference type="ARBA" id="ARBA00022786"/>
    </source>
</evidence>
<dbReference type="InterPro" id="IPR036390">
    <property type="entry name" value="WH_DNA-bd_sf"/>
</dbReference>
<keyword evidence="5" id="KW-0131">Cell cycle</keyword>
<evidence type="ECO:0000256" key="2">
    <source>
        <dbReference type="ARBA" id="ARBA00022618"/>
    </source>
</evidence>
<comment type="caution">
    <text evidence="8">The sequence shown here is derived from an EMBL/GenBank/DDBJ whole genome shotgun (WGS) entry which is preliminary data.</text>
</comment>
<evidence type="ECO:0000256" key="3">
    <source>
        <dbReference type="ARBA" id="ARBA00022776"/>
    </source>
</evidence>
<evidence type="ECO:0000313" key="9">
    <source>
        <dbReference type="Proteomes" id="UP000292702"/>
    </source>
</evidence>
<keyword evidence="9" id="KW-1185">Reference proteome</keyword>
<keyword evidence="2" id="KW-0132">Cell division</keyword>
<dbReference type="PANTHER" id="PTHR45957">
    <property type="entry name" value="ANAPHASE-PROMOTING COMPLEX SUBUNIT 2"/>
    <property type="match status" value="1"/>
</dbReference>
<dbReference type="InterPro" id="IPR059120">
    <property type="entry name" value="Cullin-like_AB"/>
</dbReference>
<dbReference type="GO" id="GO:0031625">
    <property type="term" value="F:ubiquitin protein ligase binding"/>
    <property type="evidence" value="ECO:0007669"/>
    <property type="project" value="InterPro"/>
</dbReference>
<dbReference type="GO" id="GO:0007091">
    <property type="term" value="P:metaphase/anaphase transition of mitotic cell cycle"/>
    <property type="evidence" value="ECO:0007669"/>
    <property type="project" value="TreeGrafter"/>
</dbReference>
<dbReference type="SMART" id="SM00182">
    <property type="entry name" value="CULLIN"/>
    <property type="match status" value="1"/>
</dbReference>
<dbReference type="Gene3D" id="3.30.230.130">
    <property type="entry name" value="Cullin, Chain C, Domain 2"/>
    <property type="match status" value="1"/>
</dbReference>
<dbReference type="InterPro" id="IPR044554">
    <property type="entry name" value="ANAPC2"/>
</dbReference>
<dbReference type="STRING" id="92696.A0A4R0REN3"/>
<dbReference type="InterPro" id="IPR057975">
    <property type="entry name" value="TPR_ANAPC2"/>
</dbReference>
<reference evidence="8 9" key="1">
    <citation type="submission" date="2018-11" db="EMBL/GenBank/DDBJ databases">
        <title>Genome assembly of Steccherinum ochraceum LE-BIN_3174, the white-rot fungus of the Steccherinaceae family (The Residual Polyporoid clade, Polyporales, Basidiomycota).</title>
        <authorList>
            <person name="Fedorova T.V."/>
            <person name="Glazunova O.A."/>
            <person name="Landesman E.O."/>
            <person name="Moiseenko K.V."/>
            <person name="Psurtseva N.V."/>
            <person name="Savinova O.S."/>
            <person name="Shakhova N.V."/>
            <person name="Tyazhelova T.V."/>
            <person name="Vasina D.V."/>
        </authorList>
    </citation>
    <scope>NUCLEOTIDE SEQUENCE [LARGE SCALE GENOMIC DNA]</scope>
    <source>
        <strain evidence="8 9">LE-BIN_3174</strain>
    </source>
</reference>
<dbReference type="GO" id="GO:0070979">
    <property type="term" value="P:protein K11-linked ubiquitination"/>
    <property type="evidence" value="ECO:0007669"/>
    <property type="project" value="TreeGrafter"/>
</dbReference>
<dbReference type="GO" id="GO:0005680">
    <property type="term" value="C:anaphase-promoting complex"/>
    <property type="evidence" value="ECO:0007669"/>
    <property type="project" value="TreeGrafter"/>
</dbReference>
<dbReference type="EMBL" id="RWJN01000128">
    <property type="protein sequence ID" value="TCD66611.1"/>
    <property type="molecule type" value="Genomic_DNA"/>
</dbReference>
<dbReference type="Pfam" id="PF25773">
    <property type="entry name" value="TPR_ANAPC2"/>
    <property type="match status" value="1"/>
</dbReference>
<dbReference type="Gene3D" id="1.20.1310.10">
    <property type="entry name" value="Cullin Repeats"/>
    <property type="match status" value="1"/>
</dbReference>
<dbReference type="SMART" id="SM01013">
    <property type="entry name" value="APC2"/>
    <property type="match status" value="1"/>
</dbReference>
<gene>
    <name evidence="8" type="ORF">EIP91_001120</name>
</gene>
<dbReference type="SUPFAM" id="SSF46785">
    <property type="entry name" value="Winged helix' DNA-binding domain"/>
    <property type="match status" value="1"/>
</dbReference>
<dbReference type="SUPFAM" id="SSF75632">
    <property type="entry name" value="Cullin homology domain"/>
    <property type="match status" value="1"/>
</dbReference>
<dbReference type="GO" id="GO:0051301">
    <property type="term" value="P:cell division"/>
    <property type="evidence" value="ECO:0007669"/>
    <property type="project" value="UniProtKB-KW"/>
</dbReference>
<dbReference type="PANTHER" id="PTHR45957:SF1">
    <property type="entry name" value="ANAPHASE-PROMOTING COMPLEX SUBUNIT 2"/>
    <property type="match status" value="1"/>
</dbReference>
<organism evidence="8 9">
    <name type="scientific">Steccherinum ochraceum</name>
    <dbReference type="NCBI Taxonomy" id="92696"/>
    <lineage>
        <taxon>Eukaryota</taxon>
        <taxon>Fungi</taxon>
        <taxon>Dikarya</taxon>
        <taxon>Basidiomycota</taxon>
        <taxon>Agaricomycotina</taxon>
        <taxon>Agaricomycetes</taxon>
        <taxon>Polyporales</taxon>
        <taxon>Steccherinaceae</taxon>
        <taxon>Steccherinum</taxon>
    </lineage>
</organism>
<dbReference type="InterPro" id="IPR036388">
    <property type="entry name" value="WH-like_DNA-bd_sf"/>
</dbReference>
<dbReference type="PROSITE" id="PS50069">
    <property type="entry name" value="CULLIN_2"/>
    <property type="match status" value="1"/>
</dbReference>
<comment type="similarity">
    <text evidence="6">Belongs to the cullin family.</text>
</comment>
<accession>A0A4R0REN3</accession>
<dbReference type="GO" id="GO:0006511">
    <property type="term" value="P:ubiquitin-dependent protein catabolic process"/>
    <property type="evidence" value="ECO:0007669"/>
    <property type="project" value="InterPro"/>
</dbReference>
<dbReference type="InterPro" id="IPR016158">
    <property type="entry name" value="Cullin_homology"/>
</dbReference>
<dbReference type="OrthoDB" id="5581181at2759"/>
<dbReference type="Proteomes" id="UP000292702">
    <property type="component" value="Unassembled WGS sequence"/>
</dbReference>
<dbReference type="InterPro" id="IPR036317">
    <property type="entry name" value="Cullin_homology_sf"/>
</dbReference>
<evidence type="ECO:0000256" key="6">
    <source>
        <dbReference type="PROSITE-ProRule" id="PRU00330"/>
    </source>
</evidence>
<dbReference type="Pfam" id="PF08672">
    <property type="entry name" value="ANAPC2"/>
    <property type="match status" value="1"/>
</dbReference>
<proteinExistence type="inferred from homology"/>
<dbReference type="Gene3D" id="1.10.10.10">
    <property type="entry name" value="Winged helix-like DNA-binding domain superfamily/Winged helix DNA-binding domain"/>
    <property type="match status" value="1"/>
</dbReference>
<keyword evidence="3" id="KW-0498">Mitosis</keyword>
<dbReference type="Pfam" id="PF26557">
    <property type="entry name" value="Cullin_AB"/>
    <property type="match status" value="1"/>
</dbReference>
<keyword evidence="4" id="KW-0833">Ubl conjugation pathway</keyword>
<feature type="domain" description="Cullin family profile" evidence="7">
    <location>
        <begin position="450"/>
        <end position="625"/>
    </location>
</feature>
<dbReference type="AlphaFoldDB" id="A0A4R0REN3"/>